<dbReference type="Proteomes" id="UP000683507">
    <property type="component" value="Chromosome"/>
</dbReference>
<protein>
    <submittedName>
        <fullName evidence="1">Uncharacterized protein</fullName>
    </submittedName>
</protein>
<dbReference type="EMBL" id="OU015584">
    <property type="protein sequence ID" value="CAG5083097.1"/>
    <property type="molecule type" value="Genomic_DNA"/>
</dbReference>
<dbReference type="RefSeq" id="WP_258542300.1">
    <property type="nucleotide sequence ID" value="NZ_OU015584.1"/>
</dbReference>
<gene>
    <name evidence="1" type="ORF">CRYO30217_02087</name>
</gene>
<proteinExistence type="predicted"/>
<dbReference type="KEGG" id="ptan:CRYO30217_02087"/>
<accession>A0A916NCG7</accession>
<dbReference type="AlphaFoldDB" id="A0A916NCG7"/>
<organism evidence="1 2">
    <name type="scientific">Parvicella tangerina</name>
    <dbReference type="NCBI Taxonomy" id="2829795"/>
    <lineage>
        <taxon>Bacteria</taxon>
        <taxon>Pseudomonadati</taxon>
        <taxon>Bacteroidota</taxon>
        <taxon>Flavobacteriia</taxon>
        <taxon>Flavobacteriales</taxon>
        <taxon>Parvicellaceae</taxon>
        <taxon>Parvicella</taxon>
    </lineage>
</organism>
<keyword evidence="2" id="KW-1185">Reference proteome</keyword>
<reference evidence="1" key="1">
    <citation type="submission" date="2021-04" db="EMBL/GenBank/DDBJ databases">
        <authorList>
            <person name="Rodrigo-Torres L."/>
            <person name="Arahal R. D."/>
            <person name="Lucena T."/>
        </authorList>
    </citation>
    <scope>NUCLEOTIDE SEQUENCE</scope>
    <source>
        <strain evidence="1">AS29M-1</strain>
    </source>
</reference>
<sequence>MDNKELSKSDWEMITESLGYTKLRVGESQDYPDYESKQKKIHQIEALIAKVNEIKKRS</sequence>
<evidence type="ECO:0000313" key="2">
    <source>
        <dbReference type="Proteomes" id="UP000683507"/>
    </source>
</evidence>
<evidence type="ECO:0000313" key="1">
    <source>
        <dbReference type="EMBL" id="CAG5083097.1"/>
    </source>
</evidence>
<name>A0A916NCG7_9FLAO</name>